<protein>
    <submittedName>
        <fullName evidence="1">Uncharacterized protein</fullName>
    </submittedName>
</protein>
<dbReference type="AlphaFoldDB" id="A0A4Y2LYV9"/>
<sequence length="41" mass="4665">GHDLSQYLAIDHSAKLYTHTNASHVEKEVVAHALNQQFPFF</sequence>
<feature type="non-terminal residue" evidence="1">
    <location>
        <position position="1"/>
    </location>
</feature>
<reference evidence="1 2" key="1">
    <citation type="journal article" date="2019" name="Sci. Rep.">
        <title>Orb-weaving spider Araneus ventricosus genome elucidates the spidroin gene catalogue.</title>
        <authorList>
            <person name="Kono N."/>
            <person name="Nakamura H."/>
            <person name="Ohtoshi R."/>
            <person name="Moran D.A.P."/>
            <person name="Shinohara A."/>
            <person name="Yoshida Y."/>
            <person name="Fujiwara M."/>
            <person name="Mori M."/>
            <person name="Tomita M."/>
            <person name="Arakawa K."/>
        </authorList>
    </citation>
    <scope>NUCLEOTIDE SEQUENCE [LARGE SCALE GENOMIC DNA]</scope>
</reference>
<organism evidence="1 2">
    <name type="scientific">Araneus ventricosus</name>
    <name type="common">Orbweaver spider</name>
    <name type="synonym">Epeira ventricosa</name>
    <dbReference type="NCBI Taxonomy" id="182803"/>
    <lineage>
        <taxon>Eukaryota</taxon>
        <taxon>Metazoa</taxon>
        <taxon>Ecdysozoa</taxon>
        <taxon>Arthropoda</taxon>
        <taxon>Chelicerata</taxon>
        <taxon>Arachnida</taxon>
        <taxon>Araneae</taxon>
        <taxon>Araneomorphae</taxon>
        <taxon>Entelegynae</taxon>
        <taxon>Araneoidea</taxon>
        <taxon>Araneidae</taxon>
        <taxon>Araneus</taxon>
    </lineage>
</organism>
<dbReference type="EMBL" id="BGPR01279343">
    <property type="protein sequence ID" value="GBN19642.1"/>
    <property type="molecule type" value="Genomic_DNA"/>
</dbReference>
<name>A0A4Y2LYV9_ARAVE</name>
<evidence type="ECO:0000313" key="2">
    <source>
        <dbReference type="Proteomes" id="UP000499080"/>
    </source>
</evidence>
<accession>A0A4Y2LYV9</accession>
<proteinExistence type="predicted"/>
<dbReference type="Proteomes" id="UP000499080">
    <property type="component" value="Unassembled WGS sequence"/>
</dbReference>
<evidence type="ECO:0000313" key="1">
    <source>
        <dbReference type="EMBL" id="GBN19642.1"/>
    </source>
</evidence>
<comment type="caution">
    <text evidence="1">The sequence shown here is derived from an EMBL/GenBank/DDBJ whole genome shotgun (WGS) entry which is preliminary data.</text>
</comment>
<gene>
    <name evidence="1" type="ORF">AVEN_187602_1</name>
</gene>
<keyword evidence="2" id="KW-1185">Reference proteome</keyword>